<sequence length="107" mass="11909">MTNWPKESKSPRWHYTYGFEETDDDEEDKEDGGAEDEVGPSGDGNRARSSGVGDGMGTSSGDLGDKQGYLGLLDWEVFLTLILEQCFYISCISIAMRTSSFYLVYLL</sequence>
<feature type="region of interest" description="Disordered" evidence="1">
    <location>
        <begin position="1"/>
        <end position="60"/>
    </location>
</feature>
<feature type="compositionally biased region" description="Basic and acidic residues" evidence="1">
    <location>
        <begin position="1"/>
        <end position="10"/>
    </location>
</feature>
<proteinExistence type="predicted"/>
<keyword evidence="3" id="KW-1185">Reference proteome</keyword>
<reference evidence="2 3" key="1">
    <citation type="submission" date="2024-11" db="EMBL/GenBank/DDBJ databases">
        <title>A near-complete genome assembly of Cinchona calisaya.</title>
        <authorList>
            <person name="Lian D.C."/>
            <person name="Zhao X.W."/>
            <person name="Wei L."/>
        </authorList>
    </citation>
    <scope>NUCLEOTIDE SEQUENCE [LARGE SCALE GENOMIC DNA]</scope>
    <source>
        <tissue evidence="2">Nenye</tissue>
    </source>
</reference>
<comment type="caution">
    <text evidence="2">The sequence shown here is derived from an EMBL/GenBank/DDBJ whole genome shotgun (WGS) entry which is preliminary data.</text>
</comment>
<protein>
    <submittedName>
        <fullName evidence="2">Uncharacterized protein</fullName>
    </submittedName>
</protein>
<accession>A0ABD2Y9D2</accession>
<evidence type="ECO:0000256" key="1">
    <source>
        <dbReference type="SAM" id="MobiDB-lite"/>
    </source>
</evidence>
<organism evidence="2 3">
    <name type="scientific">Cinchona calisaya</name>
    <dbReference type="NCBI Taxonomy" id="153742"/>
    <lineage>
        <taxon>Eukaryota</taxon>
        <taxon>Viridiplantae</taxon>
        <taxon>Streptophyta</taxon>
        <taxon>Embryophyta</taxon>
        <taxon>Tracheophyta</taxon>
        <taxon>Spermatophyta</taxon>
        <taxon>Magnoliopsida</taxon>
        <taxon>eudicotyledons</taxon>
        <taxon>Gunneridae</taxon>
        <taxon>Pentapetalae</taxon>
        <taxon>asterids</taxon>
        <taxon>lamiids</taxon>
        <taxon>Gentianales</taxon>
        <taxon>Rubiaceae</taxon>
        <taxon>Cinchonoideae</taxon>
        <taxon>Cinchoneae</taxon>
        <taxon>Cinchona</taxon>
    </lineage>
</organism>
<feature type="compositionally biased region" description="Acidic residues" evidence="1">
    <location>
        <begin position="20"/>
        <end position="38"/>
    </location>
</feature>
<dbReference type="Proteomes" id="UP001630127">
    <property type="component" value="Unassembled WGS sequence"/>
</dbReference>
<evidence type="ECO:0000313" key="3">
    <source>
        <dbReference type="Proteomes" id="UP001630127"/>
    </source>
</evidence>
<dbReference type="AlphaFoldDB" id="A0ABD2Y9D2"/>
<dbReference type="EMBL" id="JBJUIK010000015">
    <property type="protein sequence ID" value="KAL3502420.1"/>
    <property type="molecule type" value="Genomic_DNA"/>
</dbReference>
<gene>
    <name evidence="2" type="ORF">ACH5RR_036869</name>
</gene>
<evidence type="ECO:0000313" key="2">
    <source>
        <dbReference type="EMBL" id="KAL3502420.1"/>
    </source>
</evidence>
<name>A0ABD2Y9D2_9GENT</name>